<reference evidence="11 12" key="1">
    <citation type="submission" date="2014-09" db="EMBL/GenBank/DDBJ databases">
        <title>Butyrate-producing bacteria isolated from human gut.</title>
        <authorList>
            <person name="Zhang Q."/>
            <person name="Zhao L."/>
        </authorList>
    </citation>
    <scope>NUCLEOTIDE SEQUENCE [LARGE SCALE GENOMIC DNA]</scope>
    <source>
        <strain evidence="11 12">21</strain>
    </source>
</reference>
<evidence type="ECO:0000259" key="8">
    <source>
        <dbReference type="Pfam" id="PF00746"/>
    </source>
</evidence>
<evidence type="ECO:0000256" key="6">
    <source>
        <dbReference type="SAM" id="Phobius"/>
    </source>
</evidence>
<keyword evidence="2" id="KW-0134">Cell wall</keyword>
<dbReference type="InterPro" id="IPR044060">
    <property type="entry name" value="Bacterial_rp_domain"/>
</dbReference>
<dbReference type="InterPro" id="IPR019931">
    <property type="entry name" value="LPXTG_anchor"/>
</dbReference>
<evidence type="ECO:0000256" key="2">
    <source>
        <dbReference type="ARBA" id="ARBA00022512"/>
    </source>
</evidence>
<dbReference type="NCBIfam" id="TIGR01167">
    <property type="entry name" value="LPXTG_anchor"/>
    <property type="match status" value="1"/>
</dbReference>
<sequence length="1033" mass="113010">MRMKKIPVRMLAILLVCMTVLLSVCLELLSVPAMAAEEKAACYTVRIAHVEHGSIALKEDDNLQAGDQIHLQVTPQEGYHLESLIVATSEGTALAVTDTDGAAVTDGAYPDTMLFVMPEDDVTVTGAFVSENDAADTAGPDTVLPEEIFSMAGADTPLAATMNSAEHAISRAASSATLTKYENQFSCYHKDGSWDCTESYLMLGDQLAWCIEPSVNIGASGGTYGLNGDAAQWLMDKYGWSYKKTNNLTKAVYLAKSYYGDDWLCSYVLVQNLIWSEIKENESPANYGRYVLTDGARNTAHNCGHLNTKAKVDAAIADVWNRFYSYNKLPSFDGWTVYATAGQSYWLKDTNGVVNDTSFVGQTGVTVSKGWDGSNVGIWIGSNASMAGKSTTIHYYKNAIPNSSEPFLIYTRTGHQSVSTWTSAITPTYGAIRVVFTRTSYLRAHYKAREKVAPSLDIHITKADSDTGAALAGAEFAVSMDGKQVATVTTDADGKAAYHWRGNVLWTDYAEAYEPVLDYKNWSNAYNKAKQSVLASVNDKLKALKEGTTHTWKVEEVKAPKGYERNEEVWEQTFSLNTHAVEIDYADEPEKGFLTLKKASSDEAFSKENDCYNIKGAVYGVYQSVEDAVQDANRVETLTTKEDGSSNTVTLRRGTYYVKELTASDGYLLCNEQEENLPAGIHAATVKSLETTTVSCKEEPASNPFDLSLQKLDLGSHSAEAPGNAALSGAIFEIAYYENVNGATDGTPAKKWYYRTDETGTFSATDKEYLLTTYQMQDGRTLQSDDLYEHDGAIVFPIGTYTCKEISAPVHYQLSGIMYFTGQEETKTDVTTGLKLVIRQEKNGVAPQIYQGEVVGSGSILAENPKIEAYDETQYGSITIYKKSANEKQIPLSGVSFRLVGVDEGDEHIASTDADGKICWEGLIPQDYVITEIKTADGKNLLKDNITVTLPMELTVEEAQQRGADLSQAVWDEAAQKYCFYDLTFEIGNSAVLTMPMTGGNTESMYVLMIVGILAAVGGIALLARNRKKNHVN</sequence>
<dbReference type="Gene3D" id="2.60.40.10">
    <property type="entry name" value="Immunoglobulins"/>
    <property type="match status" value="4"/>
</dbReference>
<protein>
    <recommendedName>
        <fullName evidence="13">LPXTG cell wall anchor domain-containing protein</fullName>
    </recommendedName>
</protein>
<dbReference type="Proteomes" id="UP000245288">
    <property type="component" value="Unassembled WGS sequence"/>
</dbReference>
<feature type="signal peptide" evidence="7">
    <location>
        <begin position="1"/>
        <end position="35"/>
    </location>
</feature>
<feature type="domain" description="Gram-positive cocci surface proteins LPxTG" evidence="8">
    <location>
        <begin position="996"/>
        <end position="1030"/>
    </location>
</feature>
<feature type="domain" description="Bacterial repeat" evidence="10">
    <location>
        <begin position="43"/>
        <end position="129"/>
    </location>
</feature>
<dbReference type="InterPro" id="IPR041033">
    <property type="entry name" value="SpaA_PFL_dom_1"/>
</dbReference>
<keyword evidence="12" id="KW-1185">Reference proteome</keyword>
<feature type="domain" description="SpaA-like prealbumin fold" evidence="9">
    <location>
        <begin position="613"/>
        <end position="672"/>
    </location>
</feature>
<evidence type="ECO:0000313" key="11">
    <source>
        <dbReference type="EMBL" id="PWE85755.1"/>
    </source>
</evidence>
<feature type="chain" id="PRO_5016152161" description="LPXTG cell wall anchor domain-containing protein" evidence="7">
    <location>
        <begin position="36"/>
        <end position="1033"/>
    </location>
</feature>
<feature type="domain" description="SpaA-like prealbumin fold" evidence="9">
    <location>
        <begin position="876"/>
        <end position="952"/>
    </location>
</feature>
<dbReference type="Pfam" id="PF00746">
    <property type="entry name" value="Gram_pos_anchor"/>
    <property type="match status" value="1"/>
</dbReference>
<dbReference type="Pfam" id="PF17802">
    <property type="entry name" value="SpaA"/>
    <property type="match status" value="3"/>
</dbReference>
<keyword evidence="3" id="KW-0964">Secreted</keyword>
<organism evidence="11 12">
    <name type="scientific">Eubacterium ramulus</name>
    <dbReference type="NCBI Taxonomy" id="39490"/>
    <lineage>
        <taxon>Bacteria</taxon>
        <taxon>Bacillati</taxon>
        <taxon>Bacillota</taxon>
        <taxon>Clostridia</taxon>
        <taxon>Eubacteriales</taxon>
        <taxon>Eubacteriaceae</taxon>
        <taxon>Eubacterium</taxon>
    </lineage>
</organism>
<evidence type="ECO:0008006" key="13">
    <source>
        <dbReference type="Google" id="ProtNLM"/>
    </source>
</evidence>
<comment type="caution">
    <text evidence="11">The sequence shown here is derived from an EMBL/GenBank/DDBJ whole genome shotgun (WGS) entry which is preliminary data.</text>
</comment>
<keyword evidence="4 7" id="KW-0732">Signal</keyword>
<evidence type="ECO:0000256" key="4">
    <source>
        <dbReference type="ARBA" id="ARBA00022729"/>
    </source>
</evidence>
<dbReference type="InterPro" id="IPR013783">
    <property type="entry name" value="Ig-like_fold"/>
</dbReference>
<evidence type="ECO:0000259" key="9">
    <source>
        <dbReference type="Pfam" id="PF17802"/>
    </source>
</evidence>
<name>A0A2V1JQH2_EUBRA</name>
<comment type="similarity">
    <text evidence="1">Belongs to the serine-aspartate repeat-containing protein (SDr) family.</text>
</comment>
<evidence type="ECO:0000256" key="5">
    <source>
        <dbReference type="ARBA" id="ARBA00023088"/>
    </source>
</evidence>
<dbReference type="AlphaFoldDB" id="A0A2V1JQH2"/>
<dbReference type="Pfam" id="PF18998">
    <property type="entry name" value="Flg_new_2"/>
    <property type="match status" value="1"/>
</dbReference>
<keyword evidence="6" id="KW-0472">Membrane</keyword>
<evidence type="ECO:0000313" key="12">
    <source>
        <dbReference type="Proteomes" id="UP000245288"/>
    </source>
</evidence>
<keyword evidence="6" id="KW-1133">Transmembrane helix</keyword>
<dbReference type="RefSeq" id="WP_109216521.1">
    <property type="nucleotide sequence ID" value="NZ_JRFU01000154.1"/>
</dbReference>
<evidence type="ECO:0000259" key="10">
    <source>
        <dbReference type="Pfam" id="PF18998"/>
    </source>
</evidence>
<evidence type="ECO:0000256" key="3">
    <source>
        <dbReference type="ARBA" id="ARBA00022525"/>
    </source>
</evidence>
<feature type="domain" description="SpaA-like prealbumin fold" evidence="9">
    <location>
        <begin position="458"/>
        <end position="497"/>
    </location>
</feature>
<accession>A0A2V1JQH2</accession>
<evidence type="ECO:0000256" key="7">
    <source>
        <dbReference type="SAM" id="SignalP"/>
    </source>
</evidence>
<dbReference type="PANTHER" id="PTHR36108:SF13">
    <property type="entry name" value="COLOSSIN-B-RELATED"/>
    <property type="match status" value="1"/>
</dbReference>
<keyword evidence="5" id="KW-0572">Peptidoglycan-anchor</keyword>
<gene>
    <name evidence="11" type="ORF">LG34_13970</name>
</gene>
<dbReference type="PANTHER" id="PTHR36108">
    <property type="entry name" value="COLOSSIN-B-RELATED"/>
    <property type="match status" value="1"/>
</dbReference>
<proteinExistence type="inferred from homology"/>
<dbReference type="OrthoDB" id="1771682at2"/>
<evidence type="ECO:0000256" key="1">
    <source>
        <dbReference type="ARBA" id="ARBA00007257"/>
    </source>
</evidence>
<keyword evidence="6" id="KW-0812">Transmembrane</keyword>
<dbReference type="EMBL" id="JRFU01000154">
    <property type="protein sequence ID" value="PWE85755.1"/>
    <property type="molecule type" value="Genomic_DNA"/>
</dbReference>
<feature type="transmembrane region" description="Helical" evidence="6">
    <location>
        <begin position="1005"/>
        <end position="1024"/>
    </location>
</feature>